<keyword evidence="3" id="KW-1185">Reference proteome</keyword>
<name>A0A8H7VE78_9FUNG</name>
<sequence>MKEAAKGFIPTFDNGPNESPYTKKQRILLVSTQDTGQPTNIPLPPVSIKSALNIISPKFSSGKGLDSSGHKSLD</sequence>
<dbReference type="Proteomes" id="UP000646827">
    <property type="component" value="Unassembled WGS sequence"/>
</dbReference>
<evidence type="ECO:0000313" key="3">
    <source>
        <dbReference type="Proteomes" id="UP000646827"/>
    </source>
</evidence>
<reference evidence="2 3" key="1">
    <citation type="submission" date="2020-12" db="EMBL/GenBank/DDBJ databases">
        <title>Metabolic potential, ecology and presence of endohyphal bacteria is reflected in genomic diversity of Mucoromycotina.</title>
        <authorList>
            <person name="Muszewska A."/>
            <person name="Okrasinska A."/>
            <person name="Steczkiewicz K."/>
            <person name="Drgas O."/>
            <person name="Orlowska M."/>
            <person name="Perlinska-Lenart U."/>
            <person name="Aleksandrzak-Piekarczyk T."/>
            <person name="Szatraj K."/>
            <person name="Zielenkiewicz U."/>
            <person name="Pilsyk S."/>
            <person name="Malc E."/>
            <person name="Mieczkowski P."/>
            <person name="Kruszewska J.S."/>
            <person name="Biernat P."/>
            <person name="Pawlowska J."/>
        </authorList>
    </citation>
    <scope>NUCLEOTIDE SEQUENCE [LARGE SCALE GENOMIC DNA]</scope>
    <source>
        <strain evidence="2 3">CBS 142.35</strain>
    </source>
</reference>
<feature type="region of interest" description="Disordered" evidence="1">
    <location>
        <begin position="1"/>
        <end position="20"/>
    </location>
</feature>
<accession>A0A8H7VE78</accession>
<proteinExistence type="predicted"/>
<comment type="caution">
    <text evidence="2">The sequence shown here is derived from an EMBL/GenBank/DDBJ whole genome shotgun (WGS) entry which is preliminary data.</text>
</comment>
<dbReference type="EMBL" id="JAEPRB010000503">
    <property type="protein sequence ID" value="KAG2215587.1"/>
    <property type="molecule type" value="Genomic_DNA"/>
</dbReference>
<organism evidence="2 3">
    <name type="scientific">Circinella minor</name>
    <dbReference type="NCBI Taxonomy" id="1195481"/>
    <lineage>
        <taxon>Eukaryota</taxon>
        <taxon>Fungi</taxon>
        <taxon>Fungi incertae sedis</taxon>
        <taxon>Mucoromycota</taxon>
        <taxon>Mucoromycotina</taxon>
        <taxon>Mucoromycetes</taxon>
        <taxon>Mucorales</taxon>
        <taxon>Lichtheimiaceae</taxon>
        <taxon>Circinella</taxon>
    </lineage>
</organism>
<dbReference type="AlphaFoldDB" id="A0A8H7VE78"/>
<evidence type="ECO:0000256" key="1">
    <source>
        <dbReference type="SAM" id="MobiDB-lite"/>
    </source>
</evidence>
<gene>
    <name evidence="2" type="ORF">INT45_006819</name>
</gene>
<evidence type="ECO:0000313" key="2">
    <source>
        <dbReference type="EMBL" id="KAG2215587.1"/>
    </source>
</evidence>
<protein>
    <submittedName>
        <fullName evidence="2">Uncharacterized protein</fullName>
    </submittedName>
</protein>